<accession>A0A2A6CZ36</accession>
<dbReference type="PANTHER" id="PTHR37437:SF1">
    <property type="entry name" value="LIPOCALIN-RELATED PROTEIN"/>
    <property type="match status" value="1"/>
</dbReference>
<sequence length="300" mass="34660">MRPSCLSTSRQYSLGILLLLIVIHHSNPESLTIEGSGIIYESKIFSYENYSYPAISKDLCEPLSQYANVSLAEDLEYRKLMGRWFVGLSSIHEYRRNNTCIILGTEGKDSFGRLQYEYFIASNCKKFPVLVLARNLQIFKKKYKVLYVEQIEWYNEEVLNWLNNNDFKIGENNPLVQPEYRSCFYDDSFTSNIGSVCARRVENPQVIIDTNLLLIGPGTRIVYLNCDVSMVLGEKRQTFPDRSCESDSSPHDSWWLLWQRIDRVIQTGKKTLSFSAAADPGWREVTRIPLVLFPMPMPNC</sequence>
<name>A0A2A6CZ36_PRIPA</name>
<reference evidence="3" key="1">
    <citation type="journal article" date="2008" name="Nat. Genet.">
        <title>The Pristionchus pacificus genome provides a unique perspective on nematode lifestyle and parasitism.</title>
        <authorList>
            <person name="Dieterich C."/>
            <person name="Clifton S.W."/>
            <person name="Schuster L.N."/>
            <person name="Chinwalla A."/>
            <person name="Delehaunty K."/>
            <person name="Dinkelacker I."/>
            <person name="Fulton L."/>
            <person name="Fulton R."/>
            <person name="Godfrey J."/>
            <person name="Minx P."/>
            <person name="Mitreva M."/>
            <person name="Roeseler W."/>
            <person name="Tian H."/>
            <person name="Witte H."/>
            <person name="Yang S.P."/>
            <person name="Wilson R.K."/>
            <person name="Sommer R.J."/>
        </authorList>
    </citation>
    <scope>NUCLEOTIDE SEQUENCE [LARGE SCALE GENOMIC DNA]</scope>
    <source>
        <strain evidence="3">PS312</strain>
    </source>
</reference>
<dbReference type="EnsemblMetazoa" id="PPA38830.1">
    <property type="protein sequence ID" value="PPA38830.1"/>
    <property type="gene ID" value="WBGene00277199"/>
</dbReference>
<proteinExistence type="predicted"/>
<feature type="domain" description="Lipocalin" evidence="1">
    <location>
        <begin position="113"/>
        <end position="152"/>
    </location>
</feature>
<reference evidence="2" key="2">
    <citation type="submission" date="2022-06" db="UniProtKB">
        <authorList>
            <consortium name="EnsemblMetazoa"/>
        </authorList>
    </citation>
    <scope>IDENTIFICATION</scope>
    <source>
        <strain evidence="2">PS312</strain>
    </source>
</reference>
<dbReference type="Pfam" id="PF24976">
    <property type="entry name" value="Lipocalin_10"/>
    <property type="match status" value="1"/>
</dbReference>
<dbReference type="InterPro" id="IPR056868">
    <property type="entry name" value="Lipocalin_dom_nem"/>
</dbReference>
<dbReference type="PANTHER" id="PTHR37437">
    <property type="entry name" value="LIPOCALIN-RELATED PROTEIN-RELATED"/>
    <property type="match status" value="1"/>
</dbReference>
<evidence type="ECO:0000259" key="1">
    <source>
        <dbReference type="Pfam" id="PF24976"/>
    </source>
</evidence>
<keyword evidence="3" id="KW-1185">Reference proteome</keyword>
<dbReference type="AlphaFoldDB" id="A0A2A6CZ36"/>
<protein>
    <recommendedName>
        <fullName evidence="1">Lipocalin domain-containing protein</fullName>
    </recommendedName>
</protein>
<gene>
    <name evidence="2" type="primary">WBGene00277199</name>
</gene>
<evidence type="ECO:0000313" key="2">
    <source>
        <dbReference type="EnsemblMetazoa" id="PPA38830.1"/>
    </source>
</evidence>
<accession>A0A8R1UU42</accession>
<evidence type="ECO:0000313" key="3">
    <source>
        <dbReference type="Proteomes" id="UP000005239"/>
    </source>
</evidence>
<organism evidence="2 3">
    <name type="scientific">Pristionchus pacificus</name>
    <name type="common">Parasitic nematode worm</name>
    <dbReference type="NCBI Taxonomy" id="54126"/>
    <lineage>
        <taxon>Eukaryota</taxon>
        <taxon>Metazoa</taxon>
        <taxon>Ecdysozoa</taxon>
        <taxon>Nematoda</taxon>
        <taxon>Chromadorea</taxon>
        <taxon>Rhabditida</taxon>
        <taxon>Rhabditina</taxon>
        <taxon>Diplogasteromorpha</taxon>
        <taxon>Diplogasteroidea</taxon>
        <taxon>Neodiplogasteridae</taxon>
        <taxon>Pristionchus</taxon>
    </lineage>
</organism>
<dbReference type="Proteomes" id="UP000005239">
    <property type="component" value="Unassembled WGS sequence"/>
</dbReference>